<proteinExistence type="predicted"/>
<evidence type="ECO:0000256" key="1">
    <source>
        <dbReference type="SAM" id="MobiDB-lite"/>
    </source>
</evidence>
<organism evidence="2 3">
    <name type="scientific">Phytophthora nicotianae P1976</name>
    <dbReference type="NCBI Taxonomy" id="1317066"/>
    <lineage>
        <taxon>Eukaryota</taxon>
        <taxon>Sar</taxon>
        <taxon>Stramenopiles</taxon>
        <taxon>Oomycota</taxon>
        <taxon>Peronosporomycetes</taxon>
        <taxon>Peronosporales</taxon>
        <taxon>Peronosporaceae</taxon>
        <taxon>Phytophthora</taxon>
    </lineage>
</organism>
<reference evidence="2 3" key="1">
    <citation type="submission" date="2013-11" db="EMBL/GenBank/DDBJ databases">
        <title>The Genome Sequence of Phytophthora parasitica P1976.</title>
        <authorList>
            <consortium name="The Broad Institute Genomics Platform"/>
            <person name="Russ C."/>
            <person name="Tyler B."/>
            <person name="Panabieres F."/>
            <person name="Shan W."/>
            <person name="Tripathy S."/>
            <person name="Grunwald N."/>
            <person name="Machado M."/>
            <person name="Johnson C.S."/>
            <person name="Walker B."/>
            <person name="Young S."/>
            <person name="Zeng Q."/>
            <person name="Gargeya S."/>
            <person name="Fitzgerald M."/>
            <person name="Haas B."/>
            <person name="Abouelleil A."/>
            <person name="Allen A.W."/>
            <person name="Alvarado L."/>
            <person name="Arachchi H.M."/>
            <person name="Berlin A.M."/>
            <person name="Chapman S.B."/>
            <person name="Gainer-Dewar J."/>
            <person name="Goldberg J."/>
            <person name="Griggs A."/>
            <person name="Gujja S."/>
            <person name="Hansen M."/>
            <person name="Howarth C."/>
            <person name="Imamovic A."/>
            <person name="Ireland A."/>
            <person name="Larimer J."/>
            <person name="McCowan C."/>
            <person name="Murphy C."/>
            <person name="Pearson M."/>
            <person name="Poon T.W."/>
            <person name="Priest M."/>
            <person name="Roberts A."/>
            <person name="Saif S."/>
            <person name="Shea T."/>
            <person name="Sisk P."/>
            <person name="Sykes S."/>
            <person name="Wortman J."/>
            <person name="Nusbaum C."/>
            <person name="Birren B."/>
        </authorList>
    </citation>
    <scope>NUCLEOTIDE SEQUENCE [LARGE SCALE GENOMIC DNA]</scope>
    <source>
        <strain evidence="2 3">P1976</strain>
    </source>
</reference>
<dbReference type="EMBL" id="ANJA01001802">
    <property type="protein sequence ID" value="ETO74398.1"/>
    <property type="molecule type" value="Genomic_DNA"/>
</dbReference>
<accession>A0A081A687</accession>
<evidence type="ECO:0000313" key="3">
    <source>
        <dbReference type="Proteomes" id="UP000028582"/>
    </source>
</evidence>
<sequence length="52" mass="5989">MRSDRSKVNDTKAAPNAEELNAAKLAMKPGWELEERWNRIQVGRQGSYSIER</sequence>
<protein>
    <submittedName>
        <fullName evidence="2">Uncharacterized protein</fullName>
    </submittedName>
</protein>
<feature type="non-terminal residue" evidence="2">
    <location>
        <position position="52"/>
    </location>
</feature>
<name>A0A081A687_PHYNI</name>
<feature type="region of interest" description="Disordered" evidence="1">
    <location>
        <begin position="1"/>
        <end position="20"/>
    </location>
</feature>
<gene>
    <name evidence="2" type="ORF">F444_09856</name>
</gene>
<comment type="caution">
    <text evidence="2">The sequence shown here is derived from an EMBL/GenBank/DDBJ whole genome shotgun (WGS) entry which is preliminary data.</text>
</comment>
<evidence type="ECO:0000313" key="2">
    <source>
        <dbReference type="EMBL" id="ETO74398.1"/>
    </source>
</evidence>
<feature type="compositionally biased region" description="Basic and acidic residues" evidence="1">
    <location>
        <begin position="1"/>
        <end position="10"/>
    </location>
</feature>
<dbReference type="AlphaFoldDB" id="A0A081A687"/>
<dbReference type="Proteomes" id="UP000028582">
    <property type="component" value="Unassembled WGS sequence"/>
</dbReference>